<name>A0A7R9AAL8_9CRUS</name>
<accession>A0A7R9AAL8</accession>
<dbReference type="AlphaFoldDB" id="A0A7R9AAL8"/>
<keyword evidence="3" id="KW-1185">Reference proteome</keyword>
<dbReference type="EMBL" id="LR902341">
    <property type="protein sequence ID" value="CAD7250381.1"/>
    <property type="molecule type" value="Genomic_DNA"/>
</dbReference>
<organism evidence="2">
    <name type="scientific">Darwinula stevensoni</name>
    <dbReference type="NCBI Taxonomy" id="69355"/>
    <lineage>
        <taxon>Eukaryota</taxon>
        <taxon>Metazoa</taxon>
        <taxon>Ecdysozoa</taxon>
        <taxon>Arthropoda</taxon>
        <taxon>Crustacea</taxon>
        <taxon>Oligostraca</taxon>
        <taxon>Ostracoda</taxon>
        <taxon>Podocopa</taxon>
        <taxon>Podocopida</taxon>
        <taxon>Darwinulocopina</taxon>
        <taxon>Darwinuloidea</taxon>
        <taxon>Darwinulidae</taxon>
        <taxon>Darwinula</taxon>
    </lineage>
</organism>
<reference evidence="2" key="1">
    <citation type="submission" date="2020-11" db="EMBL/GenBank/DDBJ databases">
        <authorList>
            <person name="Tran Van P."/>
        </authorList>
    </citation>
    <scope>NUCLEOTIDE SEQUENCE</scope>
</reference>
<gene>
    <name evidence="2" type="ORF">DSTB1V02_LOCUS10158</name>
</gene>
<feature type="region of interest" description="Disordered" evidence="1">
    <location>
        <begin position="46"/>
        <end position="66"/>
    </location>
</feature>
<dbReference type="Proteomes" id="UP000677054">
    <property type="component" value="Unassembled WGS sequence"/>
</dbReference>
<proteinExistence type="predicted"/>
<feature type="compositionally biased region" description="Pro residues" evidence="1">
    <location>
        <begin position="112"/>
        <end position="123"/>
    </location>
</feature>
<protein>
    <submittedName>
        <fullName evidence="2">Uncharacterized protein</fullName>
    </submittedName>
</protein>
<feature type="compositionally biased region" description="Basic and acidic residues" evidence="1">
    <location>
        <begin position="92"/>
        <end position="101"/>
    </location>
</feature>
<dbReference type="EMBL" id="CAJPEV010002824">
    <property type="protein sequence ID" value="CAG0898147.1"/>
    <property type="molecule type" value="Genomic_DNA"/>
</dbReference>
<evidence type="ECO:0000256" key="1">
    <source>
        <dbReference type="SAM" id="MobiDB-lite"/>
    </source>
</evidence>
<evidence type="ECO:0000313" key="3">
    <source>
        <dbReference type="Proteomes" id="UP000677054"/>
    </source>
</evidence>
<feature type="region of interest" description="Disordered" evidence="1">
    <location>
        <begin position="87"/>
        <end position="123"/>
    </location>
</feature>
<evidence type="ECO:0000313" key="2">
    <source>
        <dbReference type="EMBL" id="CAD7250381.1"/>
    </source>
</evidence>
<sequence>MGDELPWDGAVFHWEAMMSDPDSALVSPPLPFKTEGTFQHMIDSASATSPLTPTTPLPAAPRTIPTVCNPAPRPHLIWDNWMDVTGVPPKESANESGKDQDGLFIRSGPLAPTTPFPAAPPTAPLIRNPAPWAPHMDNLVDIAPKDCAAAP</sequence>